<feature type="region of interest" description="Disordered" evidence="1">
    <location>
        <begin position="150"/>
        <end position="300"/>
    </location>
</feature>
<proteinExistence type="predicted"/>
<feature type="compositionally biased region" description="Low complexity" evidence="1">
    <location>
        <begin position="25"/>
        <end position="35"/>
    </location>
</feature>
<reference evidence="2" key="1">
    <citation type="journal article" date="2020" name="Fungal Divers.">
        <title>Resolving the Mortierellaceae phylogeny through synthesis of multi-gene phylogenetics and phylogenomics.</title>
        <authorList>
            <person name="Vandepol N."/>
            <person name="Liber J."/>
            <person name="Desiro A."/>
            <person name="Na H."/>
            <person name="Kennedy M."/>
            <person name="Barry K."/>
            <person name="Grigoriev I.V."/>
            <person name="Miller A.N."/>
            <person name="O'Donnell K."/>
            <person name="Stajich J.E."/>
            <person name="Bonito G."/>
        </authorList>
    </citation>
    <scope>NUCLEOTIDE SEQUENCE</scope>
    <source>
        <strain evidence="2">NVP60</strain>
    </source>
</reference>
<feature type="region of interest" description="Disordered" evidence="1">
    <location>
        <begin position="1"/>
        <end position="136"/>
    </location>
</feature>
<feature type="compositionally biased region" description="Polar residues" evidence="1">
    <location>
        <begin position="98"/>
        <end position="116"/>
    </location>
</feature>
<dbReference type="AlphaFoldDB" id="A0A9P6RC32"/>
<comment type="caution">
    <text evidence="2">The sequence shown here is derived from an EMBL/GenBank/DDBJ whole genome shotgun (WGS) entry which is preliminary data.</text>
</comment>
<feature type="compositionally biased region" description="Low complexity" evidence="1">
    <location>
        <begin position="385"/>
        <end position="394"/>
    </location>
</feature>
<dbReference type="Proteomes" id="UP000823405">
    <property type="component" value="Unassembled WGS sequence"/>
</dbReference>
<feature type="region of interest" description="Disordered" evidence="1">
    <location>
        <begin position="405"/>
        <end position="424"/>
    </location>
</feature>
<feature type="compositionally biased region" description="Basic and acidic residues" evidence="1">
    <location>
        <begin position="56"/>
        <end position="67"/>
    </location>
</feature>
<feature type="compositionally biased region" description="Basic and acidic residues" evidence="1">
    <location>
        <begin position="8"/>
        <end position="22"/>
    </location>
</feature>
<feature type="compositionally biased region" description="Low complexity" evidence="1">
    <location>
        <begin position="253"/>
        <end position="263"/>
    </location>
</feature>
<feature type="compositionally biased region" description="Low complexity" evidence="1">
    <location>
        <begin position="84"/>
        <end position="97"/>
    </location>
</feature>
<organism evidence="2 3">
    <name type="scientific">Linnemannia gamsii</name>
    <dbReference type="NCBI Taxonomy" id="64522"/>
    <lineage>
        <taxon>Eukaryota</taxon>
        <taxon>Fungi</taxon>
        <taxon>Fungi incertae sedis</taxon>
        <taxon>Mucoromycota</taxon>
        <taxon>Mortierellomycotina</taxon>
        <taxon>Mortierellomycetes</taxon>
        <taxon>Mortierellales</taxon>
        <taxon>Mortierellaceae</taxon>
        <taxon>Linnemannia</taxon>
    </lineage>
</organism>
<dbReference type="EMBL" id="JAAAIN010000372">
    <property type="protein sequence ID" value="KAG0315455.1"/>
    <property type="molecule type" value="Genomic_DNA"/>
</dbReference>
<feature type="region of interest" description="Disordered" evidence="1">
    <location>
        <begin position="380"/>
        <end position="399"/>
    </location>
</feature>
<gene>
    <name evidence="2" type="ORF">BGZ97_008216</name>
</gene>
<name>A0A9P6RC32_9FUNG</name>
<accession>A0A9P6RC32</accession>
<sequence length="424" mass="45390">MSANRRRSVIDALDKTRQEHPHPTTPSTTTAANAPLFRVASRDVTDEILEQSEAVHLPKDEAERKKEEEEEEEEERMEKLMGLTSTAATHPGTTTTSWQPFASKSSNQLPSPSVTTDHGYGAQDLHDKPSVLPEILPGFKDRMADIHHATLKSVSDVTPSHGSSSGEEGGKWMGGTMFPAMTPSTVAGGFKNPFNTGSVSHQQQQQQQHGQNHTGSAEEEANRKIARSSILYESADLEESTTSLSDDNDPRNHNNNNNSNNNHPQRHSPSDQIGGASTTTTSSTLVQGGQGGRRWSHELSPEKAGLVGSVLSVAGLVKDVVLDKIQQRPPTSSTGRTYQQHHLTEADGKQIAAGVAFGGSEESGDQTILLDGLLHHHQNHEAERAAAAAAASTKTGGGAEELLKAAPAAGKEHQKSVFHLAARP</sequence>
<evidence type="ECO:0000313" key="3">
    <source>
        <dbReference type="Proteomes" id="UP000823405"/>
    </source>
</evidence>
<evidence type="ECO:0000313" key="2">
    <source>
        <dbReference type="EMBL" id="KAG0315455.1"/>
    </source>
</evidence>
<evidence type="ECO:0000256" key="1">
    <source>
        <dbReference type="SAM" id="MobiDB-lite"/>
    </source>
</evidence>
<feature type="compositionally biased region" description="Low complexity" evidence="1">
    <location>
        <begin position="272"/>
        <end position="287"/>
    </location>
</feature>
<keyword evidence="3" id="KW-1185">Reference proteome</keyword>
<protein>
    <submittedName>
        <fullName evidence="2">Uncharacterized protein</fullName>
    </submittedName>
</protein>
<dbReference type="OrthoDB" id="2434198at2759"/>